<evidence type="ECO:0000313" key="1">
    <source>
        <dbReference type="EMBL" id="VDL98486.1"/>
    </source>
</evidence>
<reference evidence="1 2" key="2">
    <citation type="submission" date="2018-11" db="EMBL/GenBank/DDBJ databases">
        <authorList>
            <consortium name="Pathogen Informatics"/>
        </authorList>
    </citation>
    <scope>NUCLEOTIDE SEQUENCE [LARGE SCALE GENOMIC DNA]</scope>
    <source>
        <strain evidence="1 2">NST_G2</strain>
    </source>
</reference>
<keyword evidence="2" id="KW-1185">Reference proteome</keyword>
<gene>
    <name evidence="1" type="ORF">SSLN_LOCUS12101</name>
</gene>
<name>A0A183T6K2_SCHSO</name>
<sequence length="93" mass="10283">MKVSNDSENWTAPTPGLVGHPWDVDFSTAELVFGATLRLPSEMISSSPRGVDADPNNLLHRLLKFMRTLSPVPPRPSMPESYIEKHLATCSHV</sequence>
<dbReference type="WBParaSite" id="SSLN_0001255501-mRNA-1">
    <property type="protein sequence ID" value="SSLN_0001255501-mRNA-1"/>
    <property type="gene ID" value="SSLN_0001255501"/>
</dbReference>
<proteinExistence type="predicted"/>
<evidence type="ECO:0000313" key="3">
    <source>
        <dbReference type="WBParaSite" id="SSLN_0001255501-mRNA-1"/>
    </source>
</evidence>
<accession>A0A183T6K2</accession>
<dbReference type="OrthoDB" id="422540at2759"/>
<evidence type="ECO:0000313" key="2">
    <source>
        <dbReference type="Proteomes" id="UP000275846"/>
    </source>
</evidence>
<dbReference type="Proteomes" id="UP000275846">
    <property type="component" value="Unassembled WGS sequence"/>
</dbReference>
<organism evidence="3">
    <name type="scientific">Schistocephalus solidus</name>
    <name type="common">Tapeworm</name>
    <dbReference type="NCBI Taxonomy" id="70667"/>
    <lineage>
        <taxon>Eukaryota</taxon>
        <taxon>Metazoa</taxon>
        <taxon>Spiralia</taxon>
        <taxon>Lophotrochozoa</taxon>
        <taxon>Platyhelminthes</taxon>
        <taxon>Cestoda</taxon>
        <taxon>Eucestoda</taxon>
        <taxon>Diphyllobothriidea</taxon>
        <taxon>Diphyllobothriidae</taxon>
        <taxon>Schistocephalus</taxon>
    </lineage>
</organism>
<dbReference type="AlphaFoldDB" id="A0A183T6K2"/>
<dbReference type="EMBL" id="UYSU01037027">
    <property type="protein sequence ID" value="VDL98486.1"/>
    <property type="molecule type" value="Genomic_DNA"/>
</dbReference>
<reference evidence="3" key="1">
    <citation type="submission" date="2016-06" db="UniProtKB">
        <authorList>
            <consortium name="WormBaseParasite"/>
        </authorList>
    </citation>
    <scope>IDENTIFICATION</scope>
</reference>
<protein>
    <submittedName>
        <fullName evidence="1 3">Uncharacterized protein</fullName>
    </submittedName>
</protein>